<dbReference type="PANTHER" id="PTHR10491">
    <property type="entry name" value="DTDP-4-DEHYDRORHAMNOSE REDUCTASE"/>
    <property type="match status" value="1"/>
</dbReference>
<reference evidence="4 5" key="1">
    <citation type="journal article" date="2016" name="Nat. Commun.">
        <title>Thousands of microbial genomes shed light on interconnected biogeochemical processes in an aquifer system.</title>
        <authorList>
            <person name="Anantharaman K."/>
            <person name="Brown C.T."/>
            <person name="Hug L.A."/>
            <person name="Sharon I."/>
            <person name="Castelle C.J."/>
            <person name="Probst A.J."/>
            <person name="Thomas B.C."/>
            <person name="Singh A."/>
            <person name="Wilkins M.J."/>
            <person name="Karaoz U."/>
            <person name="Brodie E.L."/>
            <person name="Williams K.H."/>
            <person name="Hubbard S.S."/>
            <person name="Banfield J.F."/>
        </authorList>
    </citation>
    <scope>NUCLEOTIDE SEQUENCE [LARGE SCALE GENOMIC DNA]</scope>
</reference>
<dbReference type="InterPro" id="IPR029903">
    <property type="entry name" value="RmlD-like-bd"/>
</dbReference>
<comment type="caution">
    <text evidence="4">The sequence shown here is derived from an EMBL/GenBank/DDBJ whole genome shotgun (WGS) entry which is preliminary data.</text>
</comment>
<dbReference type="Gene3D" id="3.40.50.720">
    <property type="entry name" value="NAD(P)-binding Rossmann-like Domain"/>
    <property type="match status" value="1"/>
</dbReference>
<dbReference type="EC" id="1.1.1.133" evidence="2"/>
<name>A0A1F6LUK7_9BACT</name>
<evidence type="ECO:0000313" key="5">
    <source>
        <dbReference type="Proteomes" id="UP000176329"/>
    </source>
</evidence>
<dbReference type="CDD" id="cd05254">
    <property type="entry name" value="dTDP_HR_like_SDR_e"/>
    <property type="match status" value="1"/>
</dbReference>
<dbReference type="GO" id="GO:0008831">
    <property type="term" value="F:dTDP-4-dehydrorhamnose reductase activity"/>
    <property type="evidence" value="ECO:0007669"/>
    <property type="project" value="UniProtKB-EC"/>
</dbReference>
<evidence type="ECO:0000259" key="3">
    <source>
        <dbReference type="Pfam" id="PF04321"/>
    </source>
</evidence>
<accession>A0A1F6LUK7</accession>
<dbReference type="Gene3D" id="3.90.25.10">
    <property type="entry name" value="UDP-galactose 4-epimerase, domain 1"/>
    <property type="match status" value="1"/>
</dbReference>
<keyword evidence="2" id="KW-0560">Oxidoreductase</keyword>
<sequence>MEDRGKIIIFGSNGMVGRECARAFAGSGDVVLLTHADCDITDATAVAAIFAVHRPAVVINCAGMIDVGACEKNSELARQVNADGPRTIAEALRNQPVTDVTFVQMSTAYVFDGTQQVYFEDDEPNPINVYGATKFEAEQQITSILTNTAIRYYIVRTGWLYSEFKKTFVDMVVELVRAGKPFTAVTDQWGEVTWTRQLAEAMQSLVFDMPHHPAGVYHLTNASAQPVSKYEIAVACAAAMGADQALIVPGESEAVLTVQRPRYSHLRTNKGAALPPWYEALSEYLKQQYG</sequence>
<dbReference type="EMBL" id="MFPV01000007">
    <property type="protein sequence ID" value="OGH63036.1"/>
    <property type="molecule type" value="Genomic_DNA"/>
</dbReference>
<dbReference type="UniPathway" id="UPA00124"/>
<dbReference type="InterPro" id="IPR005913">
    <property type="entry name" value="dTDP_dehydrorham_reduct"/>
</dbReference>
<dbReference type="GO" id="GO:0019305">
    <property type="term" value="P:dTDP-rhamnose biosynthetic process"/>
    <property type="evidence" value="ECO:0007669"/>
    <property type="project" value="UniProtKB-UniPathway"/>
</dbReference>
<comment type="function">
    <text evidence="2">Catalyzes the reduction of dTDP-6-deoxy-L-lyxo-4-hexulose to yield dTDP-L-rhamnose.</text>
</comment>
<evidence type="ECO:0000256" key="1">
    <source>
        <dbReference type="ARBA" id="ARBA00010944"/>
    </source>
</evidence>
<feature type="domain" description="RmlD-like substrate binding" evidence="3">
    <location>
        <begin position="6"/>
        <end position="287"/>
    </location>
</feature>
<dbReference type="Proteomes" id="UP000176329">
    <property type="component" value="Unassembled WGS sequence"/>
</dbReference>
<dbReference type="PANTHER" id="PTHR10491:SF4">
    <property type="entry name" value="METHIONINE ADENOSYLTRANSFERASE 2 SUBUNIT BETA"/>
    <property type="match status" value="1"/>
</dbReference>
<dbReference type="Pfam" id="PF04321">
    <property type="entry name" value="RmlD_sub_bind"/>
    <property type="match status" value="1"/>
</dbReference>
<proteinExistence type="inferred from homology"/>
<keyword evidence="2" id="KW-0521">NADP</keyword>
<dbReference type="InterPro" id="IPR036291">
    <property type="entry name" value="NAD(P)-bd_dom_sf"/>
</dbReference>
<comment type="pathway">
    <text evidence="2">Carbohydrate biosynthesis; dTDP-L-rhamnose biosynthesis.</text>
</comment>
<dbReference type="AlphaFoldDB" id="A0A1F6LUK7"/>
<dbReference type="SUPFAM" id="SSF51735">
    <property type="entry name" value="NAD(P)-binding Rossmann-fold domains"/>
    <property type="match status" value="1"/>
</dbReference>
<protein>
    <recommendedName>
        <fullName evidence="2">dTDP-4-dehydrorhamnose reductase</fullName>
        <ecNumber evidence="2">1.1.1.133</ecNumber>
    </recommendedName>
</protein>
<gene>
    <name evidence="4" type="ORF">A2848_02690</name>
</gene>
<comment type="similarity">
    <text evidence="1 2">Belongs to the dTDP-4-dehydrorhamnose reductase family.</text>
</comment>
<evidence type="ECO:0000256" key="2">
    <source>
        <dbReference type="RuleBase" id="RU364082"/>
    </source>
</evidence>
<organism evidence="4 5">
    <name type="scientific">Candidatus Magasanikbacteria bacterium RIFCSPHIGHO2_01_FULL_50_8</name>
    <dbReference type="NCBI Taxonomy" id="1798674"/>
    <lineage>
        <taxon>Bacteria</taxon>
        <taxon>Candidatus Magasanikiibacteriota</taxon>
    </lineage>
</organism>
<evidence type="ECO:0000313" key="4">
    <source>
        <dbReference type="EMBL" id="OGH63036.1"/>
    </source>
</evidence>